<dbReference type="Proteomes" id="UP000317940">
    <property type="component" value="Unassembled WGS sequence"/>
</dbReference>
<dbReference type="EC" id="2.5.1.7" evidence="12"/>
<dbReference type="InterPro" id="IPR001986">
    <property type="entry name" value="Enolpyruvate_Tfrase_dom"/>
</dbReference>
<keyword evidence="8" id="KW-0131">Cell cycle</keyword>
<evidence type="ECO:0000256" key="8">
    <source>
        <dbReference type="ARBA" id="ARBA00023306"/>
    </source>
</evidence>
<evidence type="ECO:0000256" key="16">
    <source>
        <dbReference type="ARBA" id="ARBA00047527"/>
    </source>
</evidence>
<keyword evidence="4" id="KW-0132">Cell division</keyword>
<keyword evidence="7" id="KW-0573">Peptidoglycan synthesis</keyword>
<proteinExistence type="inferred from homology"/>
<comment type="similarity">
    <text evidence="11">Belongs to the EPSP synthase family. MurA subfamily.</text>
</comment>
<evidence type="ECO:0000256" key="1">
    <source>
        <dbReference type="ARBA" id="ARBA00004496"/>
    </source>
</evidence>
<dbReference type="GO" id="GO:0009252">
    <property type="term" value="P:peptidoglycan biosynthetic process"/>
    <property type="evidence" value="ECO:0007669"/>
    <property type="project" value="UniProtKB-KW"/>
</dbReference>
<evidence type="ECO:0000259" key="17">
    <source>
        <dbReference type="Pfam" id="PF00275"/>
    </source>
</evidence>
<dbReference type="RefSeq" id="WP_170305203.1">
    <property type="nucleotide sequence ID" value="NZ_BAAAMZ010000017.1"/>
</dbReference>
<dbReference type="GO" id="GO:0008360">
    <property type="term" value="P:regulation of cell shape"/>
    <property type="evidence" value="ECO:0007669"/>
    <property type="project" value="UniProtKB-KW"/>
</dbReference>
<name>A0A561T6A2_9ACTN</name>
<evidence type="ECO:0000256" key="9">
    <source>
        <dbReference type="ARBA" id="ARBA00023316"/>
    </source>
</evidence>
<keyword evidence="6" id="KW-0133">Cell shape</keyword>
<feature type="domain" description="Enolpyruvate transferase" evidence="17">
    <location>
        <begin position="19"/>
        <end position="442"/>
    </location>
</feature>
<reference evidence="18 19" key="1">
    <citation type="submission" date="2019-06" db="EMBL/GenBank/DDBJ databases">
        <title>Sequencing the genomes of 1000 actinobacteria strains.</title>
        <authorList>
            <person name="Klenk H.-P."/>
        </authorList>
    </citation>
    <scope>NUCLEOTIDE SEQUENCE [LARGE SCALE GENOMIC DNA]</scope>
    <source>
        <strain evidence="18 19">DSM 44826</strain>
    </source>
</reference>
<dbReference type="GO" id="GO:0051301">
    <property type="term" value="P:cell division"/>
    <property type="evidence" value="ECO:0007669"/>
    <property type="project" value="UniProtKB-KW"/>
</dbReference>
<keyword evidence="3" id="KW-0963">Cytoplasm</keyword>
<evidence type="ECO:0000313" key="18">
    <source>
        <dbReference type="EMBL" id="TWF82641.1"/>
    </source>
</evidence>
<comment type="function">
    <text evidence="10">Cell wall formation. Adds enolpyruvyl to UDP-N-acetylglucosamine.</text>
</comment>
<evidence type="ECO:0000256" key="6">
    <source>
        <dbReference type="ARBA" id="ARBA00022960"/>
    </source>
</evidence>
<keyword evidence="5 18" id="KW-0808">Transferase</keyword>
<evidence type="ECO:0000256" key="7">
    <source>
        <dbReference type="ARBA" id="ARBA00022984"/>
    </source>
</evidence>
<comment type="subcellular location">
    <subcellularLocation>
        <location evidence="1">Cytoplasm</location>
    </subcellularLocation>
</comment>
<sequence>MTGLSQGIAAGPGVHEVTVEGGVPLSGEVRVPGFKHALVTVVAAAVLARAPVTIDNCPDIEEARVLAALLGVLGGRVERRDRSMTLDLADLADKPLDPALVGRIHGALYLIPGLLARFGQVHMPAAGGCPIGDEPGGGRPVGQYVGVLERFGATATAGPDGSLTLRADRLTACDLDLRDFTADRTLRSGPLYSGATKTAVLAAAAAHGTSRLRCPYPKADVTELVRVLQELGYDAAYDPHGDLLIEGRPDGGHGRPVRHALVSDLITVVTWATAAALTGGTVRLTGLTLDRLPAGLAPETAVGRAMGLRWAVDGPDALLLLPDPPRRSVDVAVVSHGIFSDSGPFLTLAATLAPGTSFIRETVWQRRFAFAPQLNRLGTEIRVTGSQARITGGRPPRIPGQDLVAGDLRAAAALLLASLAVPGPVRLRGVEHLARGYEDLTGELRRSGARIHSTD</sequence>
<dbReference type="InterPro" id="IPR036968">
    <property type="entry name" value="Enolpyruvate_Tfrase_sf"/>
</dbReference>
<protein>
    <recommendedName>
        <fullName evidence="13">UDP-N-acetylglucosamine 1-carboxyvinyltransferase</fullName>
        <ecNumber evidence="12">2.5.1.7</ecNumber>
    </recommendedName>
    <alternativeName>
        <fullName evidence="14">Enoylpyruvate transferase</fullName>
    </alternativeName>
    <alternativeName>
        <fullName evidence="15">UDP-N-acetylglucosamine enolpyruvyl transferase</fullName>
    </alternativeName>
</protein>
<evidence type="ECO:0000256" key="13">
    <source>
        <dbReference type="ARBA" id="ARBA00039754"/>
    </source>
</evidence>
<comment type="pathway">
    <text evidence="2">Cell wall biogenesis; peptidoglycan biosynthesis.</text>
</comment>
<dbReference type="AlphaFoldDB" id="A0A561T6A2"/>
<evidence type="ECO:0000256" key="5">
    <source>
        <dbReference type="ARBA" id="ARBA00022679"/>
    </source>
</evidence>
<evidence type="ECO:0000256" key="3">
    <source>
        <dbReference type="ARBA" id="ARBA00022490"/>
    </source>
</evidence>
<dbReference type="InterPro" id="IPR013792">
    <property type="entry name" value="RNA3'P_cycl/enolpyr_Trfase_a/b"/>
</dbReference>
<dbReference type="EMBL" id="VIWT01000004">
    <property type="protein sequence ID" value="TWF82641.1"/>
    <property type="molecule type" value="Genomic_DNA"/>
</dbReference>
<evidence type="ECO:0000256" key="2">
    <source>
        <dbReference type="ARBA" id="ARBA00004752"/>
    </source>
</evidence>
<dbReference type="PANTHER" id="PTHR43783">
    <property type="entry name" value="UDP-N-ACETYLGLUCOSAMINE 1-CARBOXYVINYLTRANSFERASE"/>
    <property type="match status" value="1"/>
</dbReference>
<dbReference type="Gene3D" id="3.65.10.10">
    <property type="entry name" value="Enolpyruvate transferase domain"/>
    <property type="match status" value="2"/>
</dbReference>
<dbReference type="GO" id="GO:0008760">
    <property type="term" value="F:UDP-N-acetylglucosamine 1-carboxyvinyltransferase activity"/>
    <property type="evidence" value="ECO:0007669"/>
    <property type="project" value="UniProtKB-EC"/>
</dbReference>
<evidence type="ECO:0000313" key="19">
    <source>
        <dbReference type="Proteomes" id="UP000317940"/>
    </source>
</evidence>
<evidence type="ECO:0000256" key="12">
    <source>
        <dbReference type="ARBA" id="ARBA00039108"/>
    </source>
</evidence>
<evidence type="ECO:0000256" key="4">
    <source>
        <dbReference type="ARBA" id="ARBA00022618"/>
    </source>
</evidence>
<dbReference type="GO" id="GO:0005737">
    <property type="term" value="C:cytoplasm"/>
    <property type="evidence" value="ECO:0007669"/>
    <property type="project" value="UniProtKB-SubCell"/>
</dbReference>
<evidence type="ECO:0000256" key="11">
    <source>
        <dbReference type="ARBA" id="ARBA00038367"/>
    </source>
</evidence>
<comment type="caution">
    <text evidence="18">The sequence shown here is derived from an EMBL/GenBank/DDBJ whole genome shotgun (WGS) entry which is preliminary data.</text>
</comment>
<keyword evidence="19" id="KW-1185">Reference proteome</keyword>
<gene>
    <name evidence="18" type="ORF">FHX73_14123</name>
</gene>
<dbReference type="GO" id="GO:0071555">
    <property type="term" value="P:cell wall organization"/>
    <property type="evidence" value="ECO:0007669"/>
    <property type="project" value="UniProtKB-KW"/>
</dbReference>
<evidence type="ECO:0000256" key="14">
    <source>
        <dbReference type="ARBA" id="ARBA00042443"/>
    </source>
</evidence>
<comment type="catalytic activity">
    <reaction evidence="16">
        <text>phosphoenolpyruvate + UDP-N-acetyl-alpha-D-glucosamine = UDP-N-acetyl-3-O-(1-carboxyvinyl)-alpha-D-glucosamine + phosphate</text>
        <dbReference type="Rhea" id="RHEA:18681"/>
        <dbReference type="ChEBI" id="CHEBI:43474"/>
        <dbReference type="ChEBI" id="CHEBI:57705"/>
        <dbReference type="ChEBI" id="CHEBI:58702"/>
        <dbReference type="ChEBI" id="CHEBI:68483"/>
        <dbReference type="EC" id="2.5.1.7"/>
    </reaction>
</comment>
<evidence type="ECO:0000256" key="10">
    <source>
        <dbReference type="ARBA" id="ARBA00037534"/>
    </source>
</evidence>
<keyword evidence="9" id="KW-0961">Cell wall biogenesis/degradation</keyword>
<accession>A0A561T6A2</accession>
<dbReference type="InterPro" id="IPR050068">
    <property type="entry name" value="MurA_subfamily"/>
</dbReference>
<organism evidence="18 19">
    <name type="scientific">Kitasatospora viridis</name>
    <dbReference type="NCBI Taxonomy" id="281105"/>
    <lineage>
        <taxon>Bacteria</taxon>
        <taxon>Bacillati</taxon>
        <taxon>Actinomycetota</taxon>
        <taxon>Actinomycetes</taxon>
        <taxon>Kitasatosporales</taxon>
        <taxon>Streptomycetaceae</taxon>
        <taxon>Kitasatospora</taxon>
    </lineage>
</organism>
<dbReference type="PANTHER" id="PTHR43783:SF1">
    <property type="entry name" value="UDP-N-ACETYLGLUCOSAMINE 1-CARBOXYVINYLTRANSFERASE"/>
    <property type="match status" value="1"/>
</dbReference>
<dbReference type="SUPFAM" id="SSF55205">
    <property type="entry name" value="EPT/RTPC-like"/>
    <property type="match status" value="1"/>
</dbReference>
<dbReference type="Pfam" id="PF00275">
    <property type="entry name" value="EPSP_synthase"/>
    <property type="match status" value="1"/>
</dbReference>
<evidence type="ECO:0000256" key="15">
    <source>
        <dbReference type="ARBA" id="ARBA00042842"/>
    </source>
</evidence>